<dbReference type="InterPro" id="IPR013525">
    <property type="entry name" value="ABC2_TM"/>
</dbReference>
<dbReference type="GO" id="GO:0055085">
    <property type="term" value="P:transmembrane transport"/>
    <property type="evidence" value="ECO:0000318"/>
    <property type="project" value="GO_Central"/>
</dbReference>
<dbReference type="FunFam" id="3.40.50.300:FF:001473">
    <property type="entry name" value="ATP-binding cassette transporter"/>
    <property type="match status" value="1"/>
</dbReference>
<dbReference type="SUPFAM" id="SSF52540">
    <property type="entry name" value="P-loop containing nucleoside triphosphate hydrolases"/>
    <property type="match status" value="1"/>
</dbReference>
<dbReference type="GO" id="GO:0016887">
    <property type="term" value="F:ATP hydrolysis activity"/>
    <property type="evidence" value="ECO:0007669"/>
    <property type="project" value="InterPro"/>
</dbReference>
<keyword evidence="7 8" id="KW-0472">Membrane</keyword>
<reference evidence="11" key="1">
    <citation type="journal article" date="2013" name="Science">
        <title>The Amborella genome and the evolution of flowering plants.</title>
        <authorList>
            <consortium name="Amborella Genome Project"/>
        </authorList>
    </citation>
    <scope>NUCLEOTIDE SEQUENCE [LARGE SCALE GENOMIC DNA]</scope>
</reference>
<feature type="transmembrane region" description="Helical" evidence="8">
    <location>
        <begin position="453"/>
        <end position="475"/>
    </location>
</feature>
<name>W1P9J9_AMBTC</name>
<keyword evidence="2" id="KW-0813">Transport</keyword>
<dbReference type="Pfam" id="PF00005">
    <property type="entry name" value="ABC_tran"/>
    <property type="match status" value="1"/>
</dbReference>
<dbReference type="GO" id="GO:0005524">
    <property type="term" value="F:ATP binding"/>
    <property type="evidence" value="ECO:0007669"/>
    <property type="project" value="UniProtKB-KW"/>
</dbReference>
<organism evidence="10 11">
    <name type="scientific">Amborella trichopoda</name>
    <dbReference type="NCBI Taxonomy" id="13333"/>
    <lineage>
        <taxon>Eukaryota</taxon>
        <taxon>Viridiplantae</taxon>
        <taxon>Streptophyta</taxon>
        <taxon>Embryophyta</taxon>
        <taxon>Tracheophyta</taxon>
        <taxon>Spermatophyta</taxon>
        <taxon>Magnoliopsida</taxon>
        <taxon>Amborellales</taxon>
        <taxon>Amborellaceae</taxon>
        <taxon>Amborella</taxon>
    </lineage>
</organism>
<dbReference type="Pfam" id="PF01061">
    <property type="entry name" value="ABC2_membrane"/>
    <property type="match status" value="1"/>
</dbReference>
<dbReference type="Gene3D" id="3.40.50.300">
    <property type="entry name" value="P-loop containing nucleotide triphosphate hydrolases"/>
    <property type="match status" value="1"/>
</dbReference>
<evidence type="ECO:0000256" key="6">
    <source>
        <dbReference type="ARBA" id="ARBA00022989"/>
    </source>
</evidence>
<feature type="transmembrane region" description="Helical" evidence="8">
    <location>
        <begin position="376"/>
        <end position="397"/>
    </location>
</feature>
<keyword evidence="6 8" id="KW-1133">Transmembrane helix</keyword>
<comment type="subcellular location">
    <subcellularLocation>
        <location evidence="1">Membrane</location>
        <topology evidence="1">Multi-pass membrane protein</topology>
    </subcellularLocation>
</comment>
<keyword evidence="3 8" id="KW-0812">Transmembrane</keyword>
<evidence type="ECO:0000313" key="10">
    <source>
        <dbReference type="EMBL" id="ERN04603.1"/>
    </source>
</evidence>
<evidence type="ECO:0000259" key="9">
    <source>
        <dbReference type="PROSITE" id="PS50893"/>
    </source>
</evidence>
<feature type="transmembrane region" description="Helical" evidence="8">
    <location>
        <begin position="481"/>
        <end position="503"/>
    </location>
</feature>
<keyword evidence="5" id="KW-0067">ATP-binding</keyword>
<keyword evidence="11" id="KW-1185">Reference proteome</keyword>
<protein>
    <recommendedName>
        <fullName evidence="9">ABC transporter domain-containing protein</fullName>
    </recommendedName>
</protein>
<dbReference type="AlphaFoldDB" id="W1P9J9"/>
<dbReference type="PANTHER" id="PTHR48041:SF27">
    <property type="entry name" value="ABC TRANSPORTER G FAMILY MEMBER 8"/>
    <property type="match status" value="1"/>
</dbReference>
<evidence type="ECO:0000256" key="8">
    <source>
        <dbReference type="SAM" id="Phobius"/>
    </source>
</evidence>
<dbReference type="Gramene" id="ERN04603">
    <property type="protein sequence ID" value="ERN04603"/>
    <property type="gene ID" value="AMTR_s00075p00150250"/>
</dbReference>
<evidence type="ECO:0000256" key="7">
    <source>
        <dbReference type="ARBA" id="ARBA00023136"/>
    </source>
</evidence>
<dbReference type="SMART" id="SM00382">
    <property type="entry name" value="AAA"/>
    <property type="match status" value="1"/>
</dbReference>
<dbReference type="EMBL" id="KI394195">
    <property type="protein sequence ID" value="ERN04603.1"/>
    <property type="molecule type" value="Genomic_DNA"/>
</dbReference>
<dbReference type="PANTHER" id="PTHR48041">
    <property type="entry name" value="ABC TRANSPORTER G FAMILY MEMBER 28"/>
    <property type="match status" value="1"/>
</dbReference>
<accession>W1P9J9</accession>
<proteinExistence type="predicted"/>
<evidence type="ECO:0000256" key="4">
    <source>
        <dbReference type="ARBA" id="ARBA00022741"/>
    </source>
</evidence>
<feature type="transmembrane region" description="Helical" evidence="8">
    <location>
        <begin position="510"/>
        <end position="530"/>
    </location>
</feature>
<dbReference type="InterPro" id="IPR003439">
    <property type="entry name" value="ABC_transporter-like_ATP-bd"/>
</dbReference>
<evidence type="ECO:0000256" key="1">
    <source>
        <dbReference type="ARBA" id="ARBA00004141"/>
    </source>
</evidence>
<dbReference type="InterPro" id="IPR017871">
    <property type="entry name" value="ABC_transporter-like_CS"/>
</dbReference>
<dbReference type="OMA" id="RVRPWWD"/>
<gene>
    <name evidence="10" type="ORF">AMTR_s00075p00150250</name>
</gene>
<dbReference type="HOGENOM" id="CLU_000604_57_8_1"/>
<dbReference type="InterPro" id="IPR027417">
    <property type="entry name" value="P-loop_NTPase"/>
</dbReference>
<feature type="transmembrane region" description="Helical" evidence="8">
    <location>
        <begin position="574"/>
        <end position="595"/>
    </location>
</feature>
<dbReference type="eggNOG" id="KOG0061">
    <property type="taxonomic scope" value="Eukaryota"/>
</dbReference>
<dbReference type="GO" id="GO:0042626">
    <property type="term" value="F:ATPase-coupled transmembrane transporter activity"/>
    <property type="evidence" value="ECO:0000318"/>
    <property type="project" value="GO_Central"/>
</dbReference>
<feature type="transmembrane region" description="Helical" evidence="8">
    <location>
        <begin position="417"/>
        <end position="444"/>
    </location>
</feature>
<dbReference type="Proteomes" id="UP000017836">
    <property type="component" value="Unassembled WGS sequence"/>
</dbReference>
<dbReference type="PROSITE" id="PS00211">
    <property type="entry name" value="ABC_TRANSPORTER_1"/>
    <property type="match status" value="1"/>
</dbReference>
<feature type="transmembrane region" description="Helical" evidence="8">
    <location>
        <begin position="342"/>
        <end position="364"/>
    </location>
</feature>
<dbReference type="GO" id="GO:0140359">
    <property type="term" value="F:ABC-type transporter activity"/>
    <property type="evidence" value="ECO:0007669"/>
    <property type="project" value="InterPro"/>
</dbReference>
<feature type="domain" description="ABC transporter" evidence="9">
    <location>
        <begin position="43"/>
        <end position="276"/>
    </location>
</feature>
<sequence>MADEAQVIVPQRGCNTRKHCTFTAVSISYAKPARFCLSRLFSSSTTTITTSTSSSYILREISFTANPTELLAIVGPSGAGKSTLLDILAARTAPTSGHLLLNSAPLHPKTFRRLSAHLPQHDPSLPLLTVLETFSYVARLLLPNLPPPSLSDFLDSLLSDLRLSHVAHCRLAHSLSGGERRRVSIGLALLHDPSVLLLDEPTSGLDSASALHLVRTLRALALARGCTVILSIHQPSSAILSSFHSLLLLSRGSLIHHGPLSSYPLFLSSQGFPLPAQLNPLEYAMDVLPNLQPSPPPPPPPLSLPQVPPPLPPALGYPSSRTNEIYTLCCRSWKIIYRTKQLLLANTLEALIVGLFLGSIYINLGFDKQGIQKRFGLFAFTLTFLLSSTTETLPIFINERPVLIKEISSGVYRVSSHVVAGTIIFMPYLLIVAVIYSASVYFLVGLCRTWEAFLFFVLVVWLVVLMANSFVLFLSTLAPDYIAGTSLVTVCLGGFFLFSGYFISKESMPVYWVFMHYLSIYKYALDALLINEYSCWVSRCFLWFEGGGGGGERTCAVSGGDVLSRRGLHQSHRWFNVHIMFGFFVLFRLLCLAVLSRRASISKK</sequence>
<evidence type="ECO:0000313" key="11">
    <source>
        <dbReference type="Proteomes" id="UP000017836"/>
    </source>
</evidence>
<evidence type="ECO:0000256" key="3">
    <source>
        <dbReference type="ARBA" id="ARBA00022692"/>
    </source>
</evidence>
<dbReference type="InterPro" id="IPR050352">
    <property type="entry name" value="ABCG_transporters"/>
</dbReference>
<keyword evidence="4" id="KW-0547">Nucleotide-binding</keyword>
<evidence type="ECO:0000256" key="2">
    <source>
        <dbReference type="ARBA" id="ARBA00022448"/>
    </source>
</evidence>
<dbReference type="PROSITE" id="PS50893">
    <property type="entry name" value="ABC_TRANSPORTER_2"/>
    <property type="match status" value="1"/>
</dbReference>
<evidence type="ECO:0000256" key="5">
    <source>
        <dbReference type="ARBA" id="ARBA00022840"/>
    </source>
</evidence>
<dbReference type="InterPro" id="IPR003593">
    <property type="entry name" value="AAA+_ATPase"/>
</dbReference>
<dbReference type="GO" id="GO:0016020">
    <property type="term" value="C:membrane"/>
    <property type="evidence" value="ECO:0000318"/>
    <property type="project" value="GO_Central"/>
</dbReference>